<keyword evidence="3" id="KW-0964">Secreted</keyword>
<dbReference type="InterPro" id="IPR018511">
    <property type="entry name" value="Hemolysin-typ_Ca-bd_CS"/>
</dbReference>
<dbReference type="RefSeq" id="WP_418159845.1">
    <property type="nucleotide sequence ID" value="NZ_JBBLZC010000011.1"/>
</dbReference>
<dbReference type="InterPro" id="IPR011049">
    <property type="entry name" value="Serralysin-like_metalloprot_C"/>
</dbReference>
<organism evidence="6 7">
    <name type="scientific">Benzoatithermus flavus</name>
    <dbReference type="NCBI Taxonomy" id="3108223"/>
    <lineage>
        <taxon>Bacteria</taxon>
        <taxon>Pseudomonadati</taxon>
        <taxon>Pseudomonadota</taxon>
        <taxon>Alphaproteobacteria</taxon>
        <taxon>Geminicoccales</taxon>
        <taxon>Geminicoccaceae</taxon>
        <taxon>Benzoatithermus</taxon>
    </lineage>
</organism>
<dbReference type="PANTHER" id="PTHR38340:SF1">
    <property type="entry name" value="S-LAYER PROTEIN"/>
    <property type="match status" value="1"/>
</dbReference>
<dbReference type="Pfam" id="PF00353">
    <property type="entry name" value="HemolysinCabind"/>
    <property type="match status" value="3"/>
</dbReference>
<dbReference type="Proteomes" id="UP001375743">
    <property type="component" value="Unassembled WGS sequence"/>
</dbReference>
<comment type="caution">
    <text evidence="6">The sequence shown here is derived from an EMBL/GenBank/DDBJ whole genome shotgun (WGS) entry which is preliminary data.</text>
</comment>
<dbReference type="PANTHER" id="PTHR38340">
    <property type="entry name" value="S-LAYER PROTEIN"/>
    <property type="match status" value="1"/>
</dbReference>
<dbReference type="PRINTS" id="PR00313">
    <property type="entry name" value="CABNDNGRPT"/>
</dbReference>
<dbReference type="Pfam" id="PF08548">
    <property type="entry name" value="Peptidase_M10_C"/>
    <property type="match status" value="1"/>
</dbReference>
<accession>A0ABU8XSG9</accession>
<comment type="cofactor">
    <cofactor evidence="1">
        <name>Ca(2+)</name>
        <dbReference type="ChEBI" id="CHEBI:29108"/>
    </cofactor>
</comment>
<dbReference type="InterPro" id="IPR001343">
    <property type="entry name" value="Hemolysn_Ca-bd"/>
</dbReference>
<name>A0ABU8XSG9_9PROT</name>
<evidence type="ECO:0000256" key="2">
    <source>
        <dbReference type="ARBA" id="ARBA00004613"/>
    </source>
</evidence>
<evidence type="ECO:0000313" key="7">
    <source>
        <dbReference type="Proteomes" id="UP001375743"/>
    </source>
</evidence>
<reference evidence="6 7" key="1">
    <citation type="submission" date="2024-01" db="EMBL/GenBank/DDBJ databases">
        <title>Multi-omics insights into the function and evolution of sodium benzoate biodegradation pathways in Benzoatithermus flavus gen. nov., sp. nov. from hot spring.</title>
        <authorList>
            <person name="Hu C.-J."/>
            <person name="Li W.-J."/>
        </authorList>
    </citation>
    <scope>NUCLEOTIDE SEQUENCE [LARGE SCALE GENOMIC DNA]</scope>
    <source>
        <strain evidence="6 7">SYSU G07066</strain>
    </source>
</reference>
<evidence type="ECO:0000256" key="3">
    <source>
        <dbReference type="ARBA" id="ARBA00022525"/>
    </source>
</evidence>
<comment type="subcellular location">
    <subcellularLocation>
        <location evidence="2">Secreted</location>
    </subcellularLocation>
</comment>
<evidence type="ECO:0000256" key="1">
    <source>
        <dbReference type="ARBA" id="ARBA00001913"/>
    </source>
</evidence>
<dbReference type="Gene3D" id="2.150.10.10">
    <property type="entry name" value="Serralysin-like metalloprotease, C-terminal"/>
    <property type="match status" value="3"/>
</dbReference>
<dbReference type="PROSITE" id="PS00330">
    <property type="entry name" value="HEMOLYSIN_CALCIUM"/>
    <property type="match status" value="2"/>
</dbReference>
<keyword evidence="4" id="KW-0677">Repeat</keyword>
<dbReference type="InterPro" id="IPR050557">
    <property type="entry name" value="RTX_toxin/Mannuronan_C5-epim"/>
</dbReference>
<evidence type="ECO:0000256" key="4">
    <source>
        <dbReference type="ARBA" id="ARBA00022737"/>
    </source>
</evidence>
<protein>
    <recommendedName>
        <fullName evidence="5">Peptidase M10 serralysin C-terminal domain-containing protein</fullName>
    </recommendedName>
</protein>
<dbReference type="EMBL" id="JBBLZC010000011">
    <property type="protein sequence ID" value="MEK0083996.1"/>
    <property type="molecule type" value="Genomic_DNA"/>
</dbReference>
<evidence type="ECO:0000259" key="5">
    <source>
        <dbReference type="Pfam" id="PF08548"/>
    </source>
</evidence>
<sequence length="362" mass="37502">MGIRLFVGGRGNDTLTGTNVADHLYGDGGNDTLRGNGGVDTLRGSLGNDYLDGGSGSDFLDGGVGNDVLYGGIGNYRDILAGHAGNDTLDGGGGDDTIDGGLGRDRLTGGAGRDVFYFSSTQDSLPSARDVITDFRHGDRIDLSSIDAKLHTPGGQDFTFIGTHAFTAEGQVRYAQSGGHTLVEVNTSGRSGAEMVIDLQGDVSLQASDFAFRGGDKTDHASDDAIFSHNASVNHFSGGGGDDYVYGAAGNDIVRGGGDSDMVRGGEGDDIVDGGPGDDILYGGTGRDVFVFDGDDGRDIIQDFTRGEDRLQFRGSSAEHGMADFSIQQSGADTVIHTLHGDEIILAGVHARELSAADFLFG</sequence>
<dbReference type="InterPro" id="IPR013858">
    <property type="entry name" value="Peptidase_M10B_C"/>
</dbReference>
<evidence type="ECO:0000313" key="6">
    <source>
        <dbReference type="EMBL" id="MEK0083996.1"/>
    </source>
</evidence>
<dbReference type="SUPFAM" id="SSF51120">
    <property type="entry name" value="beta-Roll"/>
    <property type="match status" value="2"/>
</dbReference>
<proteinExistence type="predicted"/>
<gene>
    <name evidence="6" type="ORF">U1T56_12605</name>
</gene>
<keyword evidence="7" id="KW-1185">Reference proteome</keyword>
<feature type="domain" description="Peptidase M10 serralysin C-terminal" evidence="5">
    <location>
        <begin position="70"/>
        <end position="210"/>
    </location>
</feature>